<name>A0A562JH23_9FIRM</name>
<dbReference type="Gene3D" id="3.90.980.10">
    <property type="entry name" value="DNA primase, catalytic core, N-terminal domain"/>
    <property type="match status" value="1"/>
</dbReference>
<reference evidence="16 17" key="1">
    <citation type="submission" date="2019-07" db="EMBL/GenBank/DDBJ databases">
        <title>Genomic Encyclopedia of Type Strains, Phase I: the one thousand microbial genomes (KMG-I) project.</title>
        <authorList>
            <person name="Kyrpides N."/>
        </authorList>
    </citation>
    <scope>NUCLEOTIDE SEQUENCE [LARGE SCALE GENOMIC DNA]</scope>
    <source>
        <strain evidence="16 17">DSM 13558</strain>
    </source>
</reference>
<comment type="cofactor">
    <cofactor evidence="12 13 14">
        <name>Zn(2+)</name>
        <dbReference type="ChEBI" id="CHEBI:29105"/>
    </cofactor>
    <text evidence="12 13 14">Binds 1 zinc ion per monomer.</text>
</comment>
<dbReference type="Proteomes" id="UP000315343">
    <property type="component" value="Unassembled WGS sequence"/>
</dbReference>
<keyword evidence="9" id="KW-0460">Magnesium</keyword>
<feature type="zinc finger region" description="CHC2-type" evidence="12 14">
    <location>
        <begin position="40"/>
        <end position="64"/>
    </location>
</feature>
<evidence type="ECO:0000256" key="14">
    <source>
        <dbReference type="PIRSR" id="PIRSR002811-1"/>
    </source>
</evidence>
<keyword evidence="7 12" id="KW-0863">Zinc-finger</keyword>
<dbReference type="InterPro" id="IPR002694">
    <property type="entry name" value="Znf_CHC2"/>
</dbReference>
<dbReference type="InterPro" id="IPR006295">
    <property type="entry name" value="DNA_primase_DnaG"/>
</dbReference>
<dbReference type="OrthoDB" id="9803773at2"/>
<dbReference type="InterPro" id="IPR036977">
    <property type="entry name" value="DNA_primase_Znf_CHC2"/>
</dbReference>
<evidence type="ECO:0000313" key="16">
    <source>
        <dbReference type="EMBL" id="TWH82458.1"/>
    </source>
</evidence>
<dbReference type="Pfam" id="PF13155">
    <property type="entry name" value="Toprim_2"/>
    <property type="match status" value="1"/>
</dbReference>
<dbReference type="PROSITE" id="PS50880">
    <property type="entry name" value="TOPRIM"/>
    <property type="match status" value="1"/>
</dbReference>
<comment type="catalytic activity">
    <reaction evidence="12">
        <text>ssDNA + n NTP = ssDNA/pppN(pN)n-1 hybrid + (n-1) diphosphate.</text>
        <dbReference type="EC" id="2.7.7.101"/>
    </reaction>
</comment>
<dbReference type="HAMAP" id="MF_00974">
    <property type="entry name" value="DNA_primase_DnaG"/>
    <property type="match status" value="1"/>
</dbReference>
<dbReference type="NCBIfam" id="TIGR01391">
    <property type="entry name" value="dnaG"/>
    <property type="match status" value="1"/>
</dbReference>
<dbReference type="CDD" id="cd03364">
    <property type="entry name" value="TOPRIM_DnaG_primases"/>
    <property type="match status" value="1"/>
</dbReference>
<evidence type="ECO:0000256" key="13">
    <source>
        <dbReference type="PIRNR" id="PIRNR002811"/>
    </source>
</evidence>
<dbReference type="GO" id="GO:0003899">
    <property type="term" value="F:DNA-directed RNA polymerase activity"/>
    <property type="evidence" value="ECO:0007669"/>
    <property type="project" value="UniProtKB-UniRule"/>
</dbReference>
<dbReference type="GO" id="GO:0008270">
    <property type="term" value="F:zinc ion binding"/>
    <property type="evidence" value="ECO:0007669"/>
    <property type="project" value="UniProtKB-UniRule"/>
</dbReference>
<dbReference type="InterPro" id="IPR016136">
    <property type="entry name" value="DNA_helicase_N/primase_C"/>
</dbReference>
<dbReference type="SUPFAM" id="SSF57783">
    <property type="entry name" value="Zinc beta-ribbon"/>
    <property type="match status" value="1"/>
</dbReference>
<sequence length="585" mass="67781">MPYRLDSDVISRILEQNNIVDVIEEYLPLKKAGANYNTNCPFHKEKTPSFIVSPDKQMFHCFGCGESGDSISFLTKYKNYTFVEAAEYLARRAGIILEETSSSKNENKELSDKLYKINREAAAYFYRNLRKFPHVAEYLKGRKIDGDVIKKFGIGYASSEWDNLLKYLTGKGFNEKDILKAGLIIEKKTKNNYYDRFRNRVIFPIFDIKNRIIGFGGRVLDDSLPKYLNSPESTIFSKGYNLYGIHLAKEAVRDKSFILVEGYMDVIKMHVHGYDTAVAALGTALTENQVKLMKKYSKSFYLALDSDNAGQTAALKAINIFKKNNLEGRVVIIPGAKDPDEFLNKFGKVNFDKLLENSLDYYSFLEFHYKEFYENSNKVEYINKFFDNIVNVSSEIEKELIFEKLSSKVGVSKESIIKEYNKRSTKQGTFVKAALPEEKKQAVKITTSHEEELVRLILINNDFAYQLKEIVNEDTFKDLKYYQTFKEMYECKLNDKSIDKDSLNDMIMDNMDVSVFLQNDDVDYDNLEAYFKDCIKRLKIKYYEQKRTILTESLKQSENSANSKEIMNEIFSLAKKIKSTKEEVN</sequence>
<evidence type="ECO:0000256" key="9">
    <source>
        <dbReference type="ARBA" id="ARBA00022842"/>
    </source>
</evidence>
<comment type="domain">
    <text evidence="12">Contains an N-terminal zinc-binding domain, a central core domain that contains the primase activity, and a C-terminal DnaB-binding domain.</text>
</comment>
<comment type="similarity">
    <text evidence="12 13">Belongs to the DnaG primase family.</text>
</comment>
<dbReference type="FunFam" id="3.90.580.10:FF:000001">
    <property type="entry name" value="DNA primase"/>
    <property type="match status" value="1"/>
</dbReference>
<dbReference type="RefSeq" id="WP_145080168.1">
    <property type="nucleotide sequence ID" value="NZ_DAMBUX010000001.1"/>
</dbReference>
<keyword evidence="6 12" id="KW-0479">Metal-binding</keyword>
<feature type="domain" description="Toprim" evidence="15">
    <location>
        <begin position="255"/>
        <end position="336"/>
    </location>
</feature>
<dbReference type="GO" id="GO:0005737">
    <property type="term" value="C:cytoplasm"/>
    <property type="evidence" value="ECO:0007669"/>
    <property type="project" value="TreeGrafter"/>
</dbReference>
<dbReference type="InterPro" id="IPR050219">
    <property type="entry name" value="DnaG_primase"/>
</dbReference>
<evidence type="ECO:0000256" key="11">
    <source>
        <dbReference type="ARBA" id="ARBA00023163"/>
    </source>
</evidence>
<dbReference type="EC" id="2.7.7.101" evidence="12"/>
<keyword evidence="1 12" id="KW-0240">DNA-directed RNA polymerase</keyword>
<dbReference type="PIRSF" id="PIRSF002811">
    <property type="entry name" value="DnaG"/>
    <property type="match status" value="1"/>
</dbReference>
<dbReference type="GO" id="GO:1990077">
    <property type="term" value="C:primosome complex"/>
    <property type="evidence" value="ECO:0007669"/>
    <property type="project" value="UniProtKB-KW"/>
</dbReference>
<evidence type="ECO:0000313" key="17">
    <source>
        <dbReference type="Proteomes" id="UP000315343"/>
    </source>
</evidence>
<dbReference type="InterPro" id="IPR013264">
    <property type="entry name" value="DNAG_N"/>
</dbReference>
<accession>A0A562JH23</accession>
<evidence type="ECO:0000256" key="8">
    <source>
        <dbReference type="ARBA" id="ARBA00022833"/>
    </source>
</evidence>
<dbReference type="GO" id="GO:0000428">
    <property type="term" value="C:DNA-directed RNA polymerase complex"/>
    <property type="evidence" value="ECO:0007669"/>
    <property type="project" value="UniProtKB-KW"/>
</dbReference>
<evidence type="ECO:0000256" key="10">
    <source>
        <dbReference type="ARBA" id="ARBA00023125"/>
    </source>
</evidence>
<keyword evidence="17" id="KW-1185">Reference proteome</keyword>
<dbReference type="Gene3D" id="1.10.860.10">
    <property type="entry name" value="DNAb Helicase, Chain A"/>
    <property type="match status" value="1"/>
</dbReference>
<protein>
    <recommendedName>
        <fullName evidence="12 13">DNA primase</fullName>
        <ecNumber evidence="12">2.7.7.101</ecNumber>
    </recommendedName>
</protein>
<dbReference type="Gene3D" id="3.90.580.10">
    <property type="entry name" value="Zinc finger, CHC2-type domain"/>
    <property type="match status" value="1"/>
</dbReference>
<evidence type="ECO:0000256" key="4">
    <source>
        <dbReference type="ARBA" id="ARBA00022695"/>
    </source>
</evidence>
<evidence type="ECO:0000256" key="5">
    <source>
        <dbReference type="ARBA" id="ARBA00022705"/>
    </source>
</evidence>
<evidence type="ECO:0000256" key="7">
    <source>
        <dbReference type="ARBA" id="ARBA00022771"/>
    </source>
</evidence>
<comment type="caution">
    <text evidence="16">The sequence shown here is derived from an EMBL/GenBank/DDBJ whole genome shotgun (WGS) entry which is preliminary data.</text>
</comment>
<dbReference type="EMBL" id="VLKH01000002">
    <property type="protein sequence ID" value="TWH82458.1"/>
    <property type="molecule type" value="Genomic_DNA"/>
</dbReference>
<dbReference type="InterPro" id="IPR034151">
    <property type="entry name" value="TOPRIM_DnaG_bac"/>
</dbReference>
<evidence type="ECO:0000259" key="15">
    <source>
        <dbReference type="PROSITE" id="PS50880"/>
    </source>
</evidence>
<dbReference type="SMART" id="SM00400">
    <property type="entry name" value="ZnF_CHCC"/>
    <property type="match status" value="1"/>
</dbReference>
<keyword evidence="11 12" id="KW-0804">Transcription</keyword>
<dbReference type="Pfam" id="PF01807">
    <property type="entry name" value="Zn_ribbon_DnaG"/>
    <property type="match status" value="1"/>
</dbReference>
<comment type="function">
    <text evidence="12 13">RNA polymerase that catalyzes the synthesis of short RNA molecules used as primers for DNA polymerase during DNA replication.</text>
</comment>
<keyword evidence="3 12" id="KW-0808">Transferase</keyword>
<proteinExistence type="inferred from homology"/>
<gene>
    <name evidence="12" type="primary">dnaG</name>
    <name evidence="16" type="ORF">LY60_00758</name>
</gene>
<dbReference type="SMART" id="SM00493">
    <property type="entry name" value="TOPRIM"/>
    <property type="match status" value="1"/>
</dbReference>
<dbReference type="Gene3D" id="3.40.1360.10">
    <property type="match status" value="1"/>
</dbReference>
<comment type="subunit">
    <text evidence="12">Monomer. Interacts with DnaB.</text>
</comment>
<dbReference type="InterPro" id="IPR006171">
    <property type="entry name" value="TOPRIM_dom"/>
</dbReference>
<dbReference type="SUPFAM" id="SSF56731">
    <property type="entry name" value="DNA primase core"/>
    <property type="match status" value="1"/>
</dbReference>
<keyword evidence="2 12" id="KW-0639">Primosome</keyword>
<evidence type="ECO:0000256" key="6">
    <source>
        <dbReference type="ARBA" id="ARBA00022723"/>
    </source>
</evidence>
<organism evidence="16 17">
    <name type="scientific">Sedimentibacter saalensis</name>
    <dbReference type="NCBI Taxonomy" id="130788"/>
    <lineage>
        <taxon>Bacteria</taxon>
        <taxon>Bacillati</taxon>
        <taxon>Bacillota</taxon>
        <taxon>Tissierellia</taxon>
        <taxon>Sedimentibacter</taxon>
    </lineage>
</organism>
<dbReference type="GO" id="GO:0003677">
    <property type="term" value="F:DNA binding"/>
    <property type="evidence" value="ECO:0007669"/>
    <property type="project" value="UniProtKB-KW"/>
</dbReference>
<evidence type="ECO:0000256" key="12">
    <source>
        <dbReference type="HAMAP-Rule" id="MF_00974"/>
    </source>
</evidence>
<evidence type="ECO:0000256" key="1">
    <source>
        <dbReference type="ARBA" id="ARBA00022478"/>
    </source>
</evidence>
<dbReference type="Pfam" id="PF08275">
    <property type="entry name" value="DNAG_N"/>
    <property type="match status" value="1"/>
</dbReference>
<dbReference type="PANTHER" id="PTHR30313:SF2">
    <property type="entry name" value="DNA PRIMASE"/>
    <property type="match status" value="1"/>
</dbReference>
<evidence type="ECO:0000256" key="2">
    <source>
        <dbReference type="ARBA" id="ARBA00022515"/>
    </source>
</evidence>
<keyword evidence="5 12" id="KW-0235">DNA replication</keyword>
<dbReference type="InterPro" id="IPR030846">
    <property type="entry name" value="DnaG_bac"/>
</dbReference>
<keyword evidence="8 12" id="KW-0862">Zinc</keyword>
<dbReference type="GO" id="GO:0006269">
    <property type="term" value="P:DNA replication, synthesis of primer"/>
    <property type="evidence" value="ECO:0007669"/>
    <property type="project" value="UniProtKB-UniRule"/>
</dbReference>
<dbReference type="InterPro" id="IPR037068">
    <property type="entry name" value="DNA_primase_core_N_sf"/>
</dbReference>
<keyword evidence="4 12" id="KW-0548">Nucleotidyltransferase</keyword>
<dbReference type="PANTHER" id="PTHR30313">
    <property type="entry name" value="DNA PRIMASE"/>
    <property type="match status" value="1"/>
</dbReference>
<dbReference type="FunFam" id="3.90.980.10:FF:000001">
    <property type="entry name" value="DNA primase"/>
    <property type="match status" value="1"/>
</dbReference>
<dbReference type="AlphaFoldDB" id="A0A562JH23"/>
<evidence type="ECO:0000256" key="3">
    <source>
        <dbReference type="ARBA" id="ARBA00022679"/>
    </source>
</evidence>
<keyword evidence="10 12" id="KW-0238">DNA-binding</keyword>